<gene>
    <name evidence="7" type="primary">licR_3</name>
    <name evidence="7" type="ORF">A9Y57_00423</name>
</gene>
<keyword evidence="2" id="KW-0805">Transcription regulation</keyword>
<dbReference type="EMBL" id="NSGR01000004">
    <property type="protein sequence ID" value="PCH13789.1"/>
    <property type="molecule type" value="Genomic_DNA"/>
</dbReference>
<dbReference type="InterPro" id="IPR013196">
    <property type="entry name" value="HTH_11"/>
</dbReference>
<dbReference type="PROSITE" id="PS51094">
    <property type="entry name" value="PTS_EIIA_TYPE_2"/>
    <property type="match status" value="1"/>
</dbReference>
<dbReference type="Proteomes" id="UP000217465">
    <property type="component" value="Unassembled WGS sequence"/>
</dbReference>
<dbReference type="PANTHER" id="PTHR30185:SF18">
    <property type="entry name" value="TRANSCRIPTIONAL REGULATOR MTLR"/>
    <property type="match status" value="1"/>
</dbReference>
<keyword evidence="4" id="KW-0804">Transcription</keyword>
<dbReference type="Pfam" id="PF00874">
    <property type="entry name" value="PRD"/>
    <property type="match status" value="1"/>
</dbReference>
<comment type="caution">
    <text evidence="7">The sequence shown here is derived from an EMBL/GenBank/DDBJ whole genome shotgun (WGS) entry which is preliminary data.</text>
</comment>
<protein>
    <submittedName>
        <fullName evidence="7">Putative licABCH operon regulator</fullName>
    </submittedName>
</protein>
<dbReference type="CDD" id="cd05568">
    <property type="entry name" value="PTS_IIB_bgl_like"/>
    <property type="match status" value="1"/>
</dbReference>
<dbReference type="PROSITE" id="PS51372">
    <property type="entry name" value="PRD_2"/>
    <property type="match status" value="2"/>
</dbReference>
<dbReference type="Gene3D" id="3.40.930.10">
    <property type="entry name" value="Mannitol-specific EII, Chain A"/>
    <property type="match status" value="1"/>
</dbReference>
<evidence type="ECO:0000259" key="5">
    <source>
        <dbReference type="PROSITE" id="PS51094"/>
    </source>
</evidence>
<evidence type="ECO:0000256" key="1">
    <source>
        <dbReference type="ARBA" id="ARBA00022737"/>
    </source>
</evidence>
<dbReference type="SUPFAM" id="SSF55804">
    <property type="entry name" value="Phoshotransferase/anion transport protein"/>
    <property type="match status" value="1"/>
</dbReference>
<reference evidence="7 8" key="1">
    <citation type="submission" date="2016-06" db="EMBL/GenBank/DDBJ databases">
        <authorList>
            <person name="Haines A.N."/>
            <person name="Council K.R."/>
        </authorList>
    </citation>
    <scope>NUCLEOTIDE SEQUENCE [LARGE SCALE GENOMIC DNA]</scope>
    <source>
        <strain evidence="7 8">SP158-29</strain>
    </source>
</reference>
<dbReference type="Pfam" id="PF05043">
    <property type="entry name" value="Mga"/>
    <property type="match status" value="1"/>
</dbReference>
<dbReference type="Gene3D" id="1.10.10.10">
    <property type="entry name" value="Winged helix-like DNA-binding domain superfamily/Winged helix DNA-binding domain"/>
    <property type="match status" value="1"/>
</dbReference>
<dbReference type="InterPro" id="IPR050661">
    <property type="entry name" value="BglG_antiterminators"/>
</dbReference>
<dbReference type="GO" id="GO:0006355">
    <property type="term" value="P:regulation of DNA-templated transcription"/>
    <property type="evidence" value="ECO:0007669"/>
    <property type="project" value="InterPro"/>
</dbReference>
<evidence type="ECO:0000256" key="2">
    <source>
        <dbReference type="ARBA" id="ARBA00023015"/>
    </source>
</evidence>
<sequence length="642" mass="74198">MINSRQLNLIEILIRAEGYLTVSQLSQQIAVSERTLQKDLNHLQLMMQDTKLPISLDRKKGTGILFRGLSYDKEKFQQILLKNQANSMINQELQDLLIFHMLQVPADWLSLTDLANQLFVNRKVIQDEIKVLRSYFEQYHLQLLSKPGVGIQVIGKEQDKRRLLVKTLANIKQSGSKSPSLKEFFKQDRLKVIQDCLKEVLTDNQVDMVSDLSNIEIHIYFMLERMKLERDILLSQSEIEAVEDSKAQELSSQVLAKLTTIYPINFSPGEINYLAIRIASTIPSVRSAFTFDAEATQLMDYLVGQVDEVFNYQLKEDDLLKKNLLSHLSSTYFRLNYGLSITNPLTEDVFRAFPQLFLVIQLTLDDYFKQRKQFVPQEEIAYLAIHFQSAIERQKYRKHRNYQVVLVSEYSKAMATFIEARLQRELPELQVKELVQYKEFSPQRDFTGIDFILSTVPFSHQEVAVLPISPMIGDKDLRAIEKYMLENSPSQQKKNFDIARFTQPFLIYPQLKLTNPEDILTFLGNNLVANGYTEAQFVDELLSRDMVSSTRVAPFITLPHANPNYVKKSIISIASLPQSIDWHGEAISLVIMIAVTKDQLKDKEFKKLFSLIHYIAKDSRLLERLCQTKNVLELLSLLSSYE</sequence>
<dbReference type="Pfam" id="PF00359">
    <property type="entry name" value="PTS_EIIA_2"/>
    <property type="match status" value="1"/>
</dbReference>
<dbReference type="InterPro" id="IPR011608">
    <property type="entry name" value="PRD"/>
</dbReference>
<dbReference type="InterPro" id="IPR002178">
    <property type="entry name" value="PTS_EIIA_type-2_dom"/>
</dbReference>
<dbReference type="InterPro" id="IPR007737">
    <property type="entry name" value="Mga_HTH"/>
</dbReference>
<proteinExistence type="predicted"/>
<dbReference type="Gene3D" id="1.10.1790.10">
    <property type="entry name" value="PRD domain"/>
    <property type="match status" value="2"/>
</dbReference>
<dbReference type="SUPFAM" id="SSF46785">
    <property type="entry name" value="Winged helix' DNA-binding domain"/>
    <property type="match status" value="1"/>
</dbReference>
<dbReference type="Gene3D" id="3.40.50.2300">
    <property type="match status" value="1"/>
</dbReference>
<accession>A0A854WPM2</accession>
<name>A0A854WPM2_9STRE</name>
<dbReference type="InterPro" id="IPR016152">
    <property type="entry name" value="PTrfase/Anion_transptr"/>
</dbReference>
<dbReference type="InterPro" id="IPR036388">
    <property type="entry name" value="WH-like_DNA-bd_sf"/>
</dbReference>
<feature type="domain" description="PTS EIIA type-2" evidence="5">
    <location>
        <begin position="500"/>
        <end position="641"/>
    </location>
</feature>
<keyword evidence="1" id="KW-0677">Repeat</keyword>
<dbReference type="InterPro" id="IPR036390">
    <property type="entry name" value="WH_DNA-bd_sf"/>
</dbReference>
<evidence type="ECO:0000259" key="6">
    <source>
        <dbReference type="PROSITE" id="PS51372"/>
    </source>
</evidence>
<evidence type="ECO:0000313" key="7">
    <source>
        <dbReference type="EMBL" id="PCH13789.1"/>
    </source>
</evidence>
<dbReference type="SUPFAM" id="SSF63520">
    <property type="entry name" value="PTS-regulatory domain, PRD"/>
    <property type="match status" value="2"/>
</dbReference>
<dbReference type="PANTHER" id="PTHR30185">
    <property type="entry name" value="CRYPTIC BETA-GLUCOSIDE BGL OPERON ANTITERMINATOR"/>
    <property type="match status" value="1"/>
</dbReference>
<evidence type="ECO:0000256" key="3">
    <source>
        <dbReference type="ARBA" id="ARBA00023159"/>
    </source>
</evidence>
<feature type="domain" description="PRD" evidence="6">
    <location>
        <begin position="290"/>
        <end position="397"/>
    </location>
</feature>
<feature type="domain" description="PRD" evidence="6">
    <location>
        <begin position="184"/>
        <end position="288"/>
    </location>
</feature>
<evidence type="ECO:0000256" key="4">
    <source>
        <dbReference type="ARBA" id="ARBA00023163"/>
    </source>
</evidence>
<dbReference type="RefSeq" id="WP_096633347.1">
    <property type="nucleotide sequence ID" value="NZ_NSGR01000004.1"/>
</dbReference>
<dbReference type="AlphaFoldDB" id="A0A854WPM2"/>
<keyword evidence="3" id="KW-0010">Activator</keyword>
<dbReference type="Pfam" id="PF08279">
    <property type="entry name" value="HTH_11"/>
    <property type="match status" value="1"/>
</dbReference>
<organism evidence="7 8">
    <name type="scientific">Streptococcus parauberis</name>
    <dbReference type="NCBI Taxonomy" id="1348"/>
    <lineage>
        <taxon>Bacteria</taxon>
        <taxon>Bacillati</taxon>
        <taxon>Bacillota</taxon>
        <taxon>Bacilli</taxon>
        <taxon>Lactobacillales</taxon>
        <taxon>Streptococcaceae</taxon>
        <taxon>Streptococcus</taxon>
    </lineage>
</organism>
<dbReference type="InterPro" id="IPR036634">
    <property type="entry name" value="PRD_sf"/>
</dbReference>
<evidence type="ECO:0000313" key="8">
    <source>
        <dbReference type="Proteomes" id="UP000217465"/>
    </source>
</evidence>